<comment type="caution">
    <text evidence="1">The sequence shown here is derived from an EMBL/GenBank/DDBJ whole genome shotgun (WGS) entry which is preliminary data.</text>
</comment>
<dbReference type="InterPro" id="IPR018707">
    <property type="entry name" value="LpxR"/>
</dbReference>
<evidence type="ECO:0000313" key="2">
    <source>
        <dbReference type="Proteomes" id="UP001371305"/>
    </source>
</evidence>
<dbReference type="EMBL" id="JBBUKT010000019">
    <property type="protein sequence ID" value="MEK7954382.1"/>
    <property type="molecule type" value="Genomic_DNA"/>
</dbReference>
<reference evidence="1 2" key="1">
    <citation type="submission" date="2024-04" db="EMBL/GenBank/DDBJ databases">
        <title>Luteolibacter sp. isolated from soil.</title>
        <authorList>
            <person name="An J."/>
        </authorList>
    </citation>
    <scope>NUCLEOTIDE SEQUENCE [LARGE SCALE GENOMIC DNA]</scope>
    <source>
        <strain evidence="1 2">Y139</strain>
    </source>
</reference>
<dbReference type="Pfam" id="PF09982">
    <property type="entry name" value="LpxR"/>
    <property type="match status" value="1"/>
</dbReference>
<keyword evidence="2" id="KW-1185">Reference proteome</keyword>
<protein>
    <submittedName>
        <fullName evidence="1">Lipid A deacylase LpxR family protein</fullName>
    </submittedName>
</protein>
<gene>
    <name evidence="1" type="ORF">WKV53_27945</name>
</gene>
<dbReference type="InterPro" id="IPR037107">
    <property type="entry name" value="Put_OMP_sf"/>
</dbReference>
<evidence type="ECO:0000313" key="1">
    <source>
        <dbReference type="EMBL" id="MEK7954382.1"/>
    </source>
</evidence>
<dbReference type="Gene3D" id="2.40.128.140">
    <property type="entry name" value="Outer membrane protein"/>
    <property type="match status" value="1"/>
</dbReference>
<dbReference type="Proteomes" id="UP001371305">
    <property type="component" value="Unassembled WGS sequence"/>
</dbReference>
<name>A0ABU9B5Z1_9BACT</name>
<sequence length="354" mass="40215">MSSAITLLALSFSTVAHADRKSPLPDWGEGYLTFYLDNDLFAHTDRDYTNGARLSWISDDREIKDLGSVQRLLRSFSGDEDSFQLFQKLTGFKDFEKVRYNYGFSLTQLMYTPEQAAPYVQPPGERRYAGWAALGFSLHAKDENVLNSVELLLGTTGSNSLAENAQDFIHSIRGFDKFNGWDYQIPNEITADLSFVQKRRSNLLRDDQGVFQMDGLTEWGGRLGTFRTAAHVGTFFRAGYHLPPDFSDPRLSETAYSNLYFRGADDYPGHWSIYALFGGTARAIAYDATLDGPMFHDFDTGSTREPFVAEVFCGAGIRYRQAELSYVHTWRTQEYEQQREQFASFGSVAVRVRF</sequence>
<accession>A0ABU9B5Z1</accession>
<proteinExistence type="predicted"/>
<organism evidence="1 2">
    <name type="scientific">Luteolibacter soli</name>
    <dbReference type="NCBI Taxonomy" id="3135280"/>
    <lineage>
        <taxon>Bacteria</taxon>
        <taxon>Pseudomonadati</taxon>
        <taxon>Verrucomicrobiota</taxon>
        <taxon>Verrucomicrobiia</taxon>
        <taxon>Verrucomicrobiales</taxon>
        <taxon>Verrucomicrobiaceae</taxon>
        <taxon>Luteolibacter</taxon>
    </lineage>
</organism>